<proteinExistence type="predicted"/>
<dbReference type="EMBL" id="QYRT01000034">
    <property type="protein sequence ID" value="TIH33570.1"/>
    <property type="molecule type" value="Genomic_DNA"/>
</dbReference>
<gene>
    <name evidence="2" type="ORF">D4765_14700</name>
</gene>
<evidence type="ECO:0000313" key="3">
    <source>
        <dbReference type="Proteomes" id="UP000306192"/>
    </source>
</evidence>
<reference evidence="2 3" key="1">
    <citation type="journal article" date="2019" name="Microorganisms">
        <title>Systematic Affiliation and Genome Analysis of Subtercola vilae DB165(T) with Particular Emphasis on Cold Adaptation of an Isolate from a High-Altitude Cold Volcano Lake.</title>
        <authorList>
            <person name="Villalobos A.S."/>
            <person name="Wiese J."/>
            <person name="Imhoff J.F."/>
            <person name="Dorador C."/>
            <person name="Keller A."/>
            <person name="Hentschel U."/>
        </authorList>
    </citation>
    <scope>NUCLEOTIDE SEQUENCE [LARGE SCALE GENOMIC DNA]</scope>
    <source>
        <strain evidence="2 3">DB165</strain>
    </source>
</reference>
<evidence type="ECO:0008006" key="4">
    <source>
        <dbReference type="Google" id="ProtNLM"/>
    </source>
</evidence>
<feature type="transmembrane region" description="Helical" evidence="1">
    <location>
        <begin position="67"/>
        <end position="88"/>
    </location>
</feature>
<sequence length="201" mass="21155">MNSTNRGANRAVILIAGLVLLVAGAAAVAVGAVPQFRDGWQQRAPEVQKTVTGWLYQTPLGDSGHSWLWIVAAAVALVVSVLLLVFILRQGRGHTRALLSDAPTDDGRTIVEASVAEQLLADGLSGRPELVSSHVSTYSVRGTSVLKVSVSCRRGVSPREAGRMVEQLLLALDALLGSEVPAVVQISGGFRVRTAGSTRLQ</sequence>
<evidence type="ECO:0000313" key="2">
    <source>
        <dbReference type="EMBL" id="TIH33570.1"/>
    </source>
</evidence>
<dbReference type="OrthoDB" id="5123397at2"/>
<protein>
    <recommendedName>
        <fullName evidence="4">Alkaline shock response membrane anchor protein AmaP</fullName>
    </recommendedName>
</protein>
<dbReference type="AlphaFoldDB" id="A0A4T2BQP8"/>
<keyword evidence="3" id="KW-1185">Reference proteome</keyword>
<comment type="caution">
    <text evidence="2">The sequence shown here is derived from an EMBL/GenBank/DDBJ whole genome shotgun (WGS) entry which is preliminary data.</text>
</comment>
<name>A0A4T2BQP8_9MICO</name>
<dbReference type="Proteomes" id="UP000306192">
    <property type="component" value="Unassembled WGS sequence"/>
</dbReference>
<accession>A0A4T2BQP8</accession>
<keyword evidence="1" id="KW-0472">Membrane</keyword>
<evidence type="ECO:0000256" key="1">
    <source>
        <dbReference type="SAM" id="Phobius"/>
    </source>
</evidence>
<dbReference type="RefSeq" id="WP_136643047.1">
    <property type="nucleotide sequence ID" value="NZ_QYRT01000034.1"/>
</dbReference>
<organism evidence="2 3">
    <name type="scientific">Subtercola vilae</name>
    <dbReference type="NCBI Taxonomy" id="2056433"/>
    <lineage>
        <taxon>Bacteria</taxon>
        <taxon>Bacillati</taxon>
        <taxon>Actinomycetota</taxon>
        <taxon>Actinomycetes</taxon>
        <taxon>Micrococcales</taxon>
        <taxon>Microbacteriaceae</taxon>
        <taxon>Subtercola</taxon>
    </lineage>
</organism>
<keyword evidence="1" id="KW-1133">Transmembrane helix</keyword>
<keyword evidence="1" id="KW-0812">Transmembrane</keyword>